<protein>
    <submittedName>
        <fullName evidence="1">Uncharacterized protein</fullName>
    </submittedName>
</protein>
<dbReference type="AlphaFoldDB" id="A0A917M284"/>
<organism evidence="1 2">
    <name type="scientific">Kocuria dechangensis</name>
    <dbReference type="NCBI Taxonomy" id="1176249"/>
    <lineage>
        <taxon>Bacteria</taxon>
        <taxon>Bacillati</taxon>
        <taxon>Actinomycetota</taxon>
        <taxon>Actinomycetes</taxon>
        <taxon>Micrococcales</taxon>
        <taxon>Micrococcaceae</taxon>
        <taxon>Kocuria</taxon>
    </lineage>
</organism>
<dbReference type="Proteomes" id="UP000638848">
    <property type="component" value="Unassembled WGS sequence"/>
</dbReference>
<gene>
    <name evidence="1" type="ORF">GCM10011374_38720</name>
</gene>
<dbReference type="EMBL" id="BMEQ01000038">
    <property type="protein sequence ID" value="GGG70436.1"/>
    <property type="molecule type" value="Genomic_DNA"/>
</dbReference>
<comment type="caution">
    <text evidence="1">The sequence shown here is derived from an EMBL/GenBank/DDBJ whole genome shotgun (WGS) entry which is preliminary data.</text>
</comment>
<dbReference type="RefSeq" id="WP_188540160.1">
    <property type="nucleotide sequence ID" value="NZ_BMEQ01000038.1"/>
</dbReference>
<proteinExistence type="predicted"/>
<evidence type="ECO:0000313" key="2">
    <source>
        <dbReference type="Proteomes" id="UP000638848"/>
    </source>
</evidence>
<reference evidence="1" key="1">
    <citation type="journal article" date="2014" name="Int. J. Syst. Evol. Microbiol.">
        <title>Complete genome sequence of Corynebacterium casei LMG S-19264T (=DSM 44701T), isolated from a smear-ripened cheese.</title>
        <authorList>
            <consortium name="US DOE Joint Genome Institute (JGI-PGF)"/>
            <person name="Walter F."/>
            <person name="Albersmeier A."/>
            <person name="Kalinowski J."/>
            <person name="Ruckert C."/>
        </authorList>
    </citation>
    <scope>NUCLEOTIDE SEQUENCE</scope>
    <source>
        <strain evidence="1">CGMCC 1.12187</strain>
    </source>
</reference>
<sequence length="89" mass="9471">MSSTVTHTSWCEPTHCIEDAPDSVLHTTAPRTFHENGYGITVALNKGSGEARTAADLSITSEHLDAAGIRALIRNLELLEGKLQALDAA</sequence>
<reference evidence="1" key="2">
    <citation type="submission" date="2020-09" db="EMBL/GenBank/DDBJ databases">
        <authorList>
            <person name="Sun Q."/>
            <person name="Zhou Y."/>
        </authorList>
    </citation>
    <scope>NUCLEOTIDE SEQUENCE</scope>
    <source>
        <strain evidence="1">CGMCC 1.12187</strain>
    </source>
</reference>
<name>A0A917M284_9MICC</name>
<keyword evidence="2" id="KW-1185">Reference proteome</keyword>
<accession>A0A917M284</accession>
<evidence type="ECO:0000313" key="1">
    <source>
        <dbReference type="EMBL" id="GGG70436.1"/>
    </source>
</evidence>